<keyword evidence="1" id="KW-0812">Transmembrane</keyword>
<evidence type="ECO:0000256" key="1">
    <source>
        <dbReference type="SAM" id="Phobius"/>
    </source>
</evidence>
<evidence type="ECO:0000313" key="2">
    <source>
        <dbReference type="EMBL" id="MDN7023691.1"/>
    </source>
</evidence>
<protein>
    <submittedName>
        <fullName evidence="2">SHOCT domain-containing protein</fullName>
    </submittedName>
</protein>
<keyword evidence="1" id="KW-1133">Transmembrane helix</keyword>
<accession>A0ABT8M6Z4</accession>
<keyword evidence="3" id="KW-1185">Reference proteome</keyword>
<feature type="transmembrane region" description="Helical" evidence="1">
    <location>
        <begin position="41"/>
        <end position="62"/>
    </location>
</feature>
<dbReference type="RefSeq" id="WP_301662738.1">
    <property type="nucleotide sequence ID" value="NZ_VCYH01000001.1"/>
</dbReference>
<feature type="transmembrane region" description="Helical" evidence="1">
    <location>
        <begin position="9"/>
        <end position="29"/>
    </location>
</feature>
<gene>
    <name evidence="2" type="ORF">FGU65_02050</name>
</gene>
<name>A0ABT8M6Z4_9EURY</name>
<comment type="caution">
    <text evidence="2">The sequence shown here is derived from an EMBL/GenBank/DDBJ whole genome shotgun (WGS) entry which is preliminary data.</text>
</comment>
<dbReference type="Proteomes" id="UP001168338">
    <property type="component" value="Unassembled WGS sequence"/>
</dbReference>
<organism evidence="2 3">
    <name type="scientific">Methanoculleus frigidifontis</name>
    <dbReference type="NCBI Taxonomy" id="2584085"/>
    <lineage>
        <taxon>Archaea</taxon>
        <taxon>Methanobacteriati</taxon>
        <taxon>Methanobacteriota</taxon>
        <taxon>Stenosarchaea group</taxon>
        <taxon>Methanomicrobia</taxon>
        <taxon>Methanomicrobiales</taxon>
        <taxon>Methanomicrobiaceae</taxon>
        <taxon>Methanoculleus</taxon>
    </lineage>
</organism>
<reference evidence="2" key="1">
    <citation type="submission" date="2019-05" db="EMBL/GenBank/DDBJ databases">
        <title>Methanoculleus sp. FWC-SCC1, a methanogenic archaeon isolated from deep marine cold seep.</title>
        <authorList>
            <person name="Chen Y.-W."/>
            <person name="Chen S.-C."/>
            <person name="Teng N.-H."/>
            <person name="Lai M.-C."/>
        </authorList>
    </citation>
    <scope>NUCLEOTIDE SEQUENCE</scope>
    <source>
        <strain evidence="2">FWC-SCC1</strain>
    </source>
</reference>
<dbReference type="EMBL" id="VCYH01000001">
    <property type="protein sequence ID" value="MDN7023691.1"/>
    <property type="molecule type" value="Genomic_DNA"/>
</dbReference>
<sequence length="104" mass="12105">MPDPAVPEAVWLFIALGSLLLLLLGLLVWKDAEKRGMRGFYWFVPVALPMVGFLFLFLYLVVRQTDRRGGAESEEEARCMIERWHAEGEISDEEYRAMQEELER</sequence>
<evidence type="ECO:0000313" key="3">
    <source>
        <dbReference type="Proteomes" id="UP001168338"/>
    </source>
</evidence>
<proteinExistence type="predicted"/>
<keyword evidence="1" id="KW-0472">Membrane</keyword>